<gene>
    <name evidence="2" type="ORF">CASFOL_006144</name>
</gene>
<accession>A0ABD3E6I2</accession>
<dbReference type="EMBL" id="JAVIJP010000007">
    <property type="protein sequence ID" value="KAL3649741.1"/>
    <property type="molecule type" value="Genomic_DNA"/>
</dbReference>
<dbReference type="AlphaFoldDB" id="A0ABD3E6I2"/>
<name>A0ABD3E6I2_9LAMI</name>
<evidence type="ECO:0000256" key="1">
    <source>
        <dbReference type="SAM" id="Phobius"/>
    </source>
</evidence>
<organism evidence="2 3">
    <name type="scientific">Castilleja foliolosa</name>
    <dbReference type="NCBI Taxonomy" id="1961234"/>
    <lineage>
        <taxon>Eukaryota</taxon>
        <taxon>Viridiplantae</taxon>
        <taxon>Streptophyta</taxon>
        <taxon>Embryophyta</taxon>
        <taxon>Tracheophyta</taxon>
        <taxon>Spermatophyta</taxon>
        <taxon>Magnoliopsida</taxon>
        <taxon>eudicotyledons</taxon>
        <taxon>Gunneridae</taxon>
        <taxon>Pentapetalae</taxon>
        <taxon>asterids</taxon>
        <taxon>lamiids</taxon>
        <taxon>Lamiales</taxon>
        <taxon>Orobanchaceae</taxon>
        <taxon>Pedicularideae</taxon>
        <taxon>Castillejinae</taxon>
        <taxon>Castilleja</taxon>
    </lineage>
</organism>
<keyword evidence="1" id="KW-0472">Membrane</keyword>
<sequence>MEDHIHTVIQPDARFALPLLRFAPSVISFFIFPLLLRSFF</sequence>
<protein>
    <submittedName>
        <fullName evidence="2">Uncharacterized protein</fullName>
    </submittedName>
</protein>
<evidence type="ECO:0000313" key="2">
    <source>
        <dbReference type="EMBL" id="KAL3649741.1"/>
    </source>
</evidence>
<keyword evidence="3" id="KW-1185">Reference proteome</keyword>
<evidence type="ECO:0000313" key="3">
    <source>
        <dbReference type="Proteomes" id="UP001632038"/>
    </source>
</evidence>
<dbReference type="Proteomes" id="UP001632038">
    <property type="component" value="Unassembled WGS sequence"/>
</dbReference>
<feature type="transmembrane region" description="Helical" evidence="1">
    <location>
        <begin position="15"/>
        <end position="36"/>
    </location>
</feature>
<keyword evidence="1" id="KW-0812">Transmembrane</keyword>
<proteinExistence type="predicted"/>
<keyword evidence="1" id="KW-1133">Transmembrane helix</keyword>
<comment type="caution">
    <text evidence="2">The sequence shown here is derived from an EMBL/GenBank/DDBJ whole genome shotgun (WGS) entry which is preliminary data.</text>
</comment>
<reference evidence="3" key="1">
    <citation type="journal article" date="2024" name="IScience">
        <title>Strigolactones Initiate the Formation of Haustorium-like Structures in Castilleja.</title>
        <authorList>
            <person name="Buerger M."/>
            <person name="Peterson D."/>
            <person name="Chory J."/>
        </authorList>
    </citation>
    <scope>NUCLEOTIDE SEQUENCE [LARGE SCALE GENOMIC DNA]</scope>
</reference>